<reference evidence="3" key="1">
    <citation type="submission" date="2025-08" db="UniProtKB">
        <authorList>
            <consortium name="RefSeq"/>
        </authorList>
    </citation>
    <scope>IDENTIFICATION</scope>
    <source>
        <tissue evidence="3">Whole larvae</tissue>
    </source>
</reference>
<feature type="signal peptide" evidence="1">
    <location>
        <begin position="1"/>
        <end position="25"/>
    </location>
</feature>
<sequence>MLETIFCCLLNTIFLGTFNLYNGLAQGPGQWSVKEVGSCDVQYPSNLYLSQATVNTTADQYDGVMNLPYGIDNTFSMTLYYTKLDADRPDTRALSQSFGQFLYRFTVNTDRGQCRLAAETHPFYFPVPRNNYKFDDYVYKYQDYHLPTVGIYGTYKVNAYLVRGQQIHGCSLLTVQFK</sequence>
<evidence type="ECO:0000256" key="1">
    <source>
        <dbReference type="SAM" id="SignalP"/>
    </source>
</evidence>
<accession>A0ABM3MB92</accession>
<proteinExistence type="predicted"/>
<protein>
    <submittedName>
        <fullName evidence="3">Uncharacterized protein LOC113510907</fullName>
    </submittedName>
</protein>
<feature type="chain" id="PRO_5045664721" evidence="1">
    <location>
        <begin position="26"/>
        <end position="178"/>
    </location>
</feature>
<dbReference type="Proteomes" id="UP001652740">
    <property type="component" value="Unplaced"/>
</dbReference>
<name>A0ABM3MB92_GALME</name>
<organism evidence="2 3">
    <name type="scientific">Galleria mellonella</name>
    <name type="common">Greater wax moth</name>
    <dbReference type="NCBI Taxonomy" id="7137"/>
    <lineage>
        <taxon>Eukaryota</taxon>
        <taxon>Metazoa</taxon>
        <taxon>Ecdysozoa</taxon>
        <taxon>Arthropoda</taxon>
        <taxon>Hexapoda</taxon>
        <taxon>Insecta</taxon>
        <taxon>Pterygota</taxon>
        <taxon>Neoptera</taxon>
        <taxon>Endopterygota</taxon>
        <taxon>Lepidoptera</taxon>
        <taxon>Glossata</taxon>
        <taxon>Ditrysia</taxon>
        <taxon>Pyraloidea</taxon>
        <taxon>Pyralidae</taxon>
        <taxon>Galleriinae</taxon>
        <taxon>Galleria</taxon>
    </lineage>
</organism>
<gene>
    <name evidence="3" type="primary">LOC113510907</name>
</gene>
<evidence type="ECO:0000313" key="2">
    <source>
        <dbReference type="Proteomes" id="UP001652740"/>
    </source>
</evidence>
<dbReference type="RefSeq" id="XP_052748374.1">
    <property type="nucleotide sequence ID" value="XM_052892414.1"/>
</dbReference>
<keyword evidence="1" id="KW-0732">Signal</keyword>
<evidence type="ECO:0000313" key="3">
    <source>
        <dbReference type="RefSeq" id="XP_052748374.1"/>
    </source>
</evidence>
<dbReference type="GeneID" id="113510907"/>
<keyword evidence="2" id="KW-1185">Reference proteome</keyword>